<feature type="compositionally biased region" description="Acidic residues" evidence="1">
    <location>
        <begin position="309"/>
        <end position="323"/>
    </location>
</feature>
<feature type="region of interest" description="Disordered" evidence="1">
    <location>
        <begin position="344"/>
        <end position="374"/>
    </location>
</feature>
<name>A0A5J4WZ46_9EUKA</name>
<accession>A0A5J4WZ46</accession>
<comment type="caution">
    <text evidence="3">The sequence shown here is derived from an EMBL/GenBank/DDBJ whole genome shotgun (WGS) entry which is preliminary data.</text>
</comment>
<gene>
    <name evidence="3" type="ORF">EZS28_004332</name>
</gene>
<dbReference type="EMBL" id="SNRW01000614">
    <property type="protein sequence ID" value="KAA6400140.1"/>
    <property type="molecule type" value="Genomic_DNA"/>
</dbReference>
<evidence type="ECO:0000313" key="3">
    <source>
        <dbReference type="EMBL" id="KAA6400140.1"/>
    </source>
</evidence>
<evidence type="ECO:0000259" key="2">
    <source>
        <dbReference type="Pfam" id="PF03184"/>
    </source>
</evidence>
<dbReference type="AlphaFoldDB" id="A0A5J4WZ46"/>
<reference evidence="3 4" key="1">
    <citation type="submission" date="2019-03" db="EMBL/GenBank/DDBJ databases">
        <title>Single cell metagenomics reveals metabolic interactions within the superorganism composed of flagellate Streblomastix strix and complex community of Bacteroidetes bacteria on its surface.</title>
        <authorList>
            <person name="Treitli S.C."/>
            <person name="Kolisko M."/>
            <person name="Husnik F."/>
            <person name="Keeling P."/>
            <person name="Hampl V."/>
        </authorList>
    </citation>
    <scope>NUCLEOTIDE SEQUENCE [LARGE SCALE GENOMIC DNA]</scope>
    <source>
        <strain evidence="3">ST1C</strain>
    </source>
</reference>
<evidence type="ECO:0000313" key="4">
    <source>
        <dbReference type="Proteomes" id="UP000324800"/>
    </source>
</evidence>
<dbReference type="InterPro" id="IPR004875">
    <property type="entry name" value="DDE_SF_endonuclease_dom"/>
</dbReference>
<feature type="region of interest" description="Disordered" evidence="1">
    <location>
        <begin position="309"/>
        <end position="329"/>
    </location>
</feature>
<proteinExistence type="predicted"/>
<sequence>MCCSAHGDMTKAQVLVHAAKEVPKEFKCLNEDLFFVVGNHKGWQTILTFEEYMISIVLPKIARSRENYGKSQRSLLLLDSSSTRNSEKILMKARELKIDILTFPAHTTHLLQPLDCGIFAELKRMLVSSFVIPSPWTAISYRSSIVEALSASYISALQKKVIVNCFKESCSWPCTEQTIKNKLDPLPETQSIVIPASNIQLVNIPPIKITIKSIDLTLQIINIQDNQIICKPLLTGPFSLSTSTEPRVGAGRKKLRNNYSDEEYLEETDYYASGEDVEEELKIEDTEQFEISSDNEQEDFEAWDEMSFASEDDEENDIESECEENGKRKKNLKKILKKIIKNNKAKPQVKSNRIKSGKSLINTKSQINCKKPKK</sequence>
<dbReference type="GO" id="GO:0003676">
    <property type="term" value="F:nucleic acid binding"/>
    <property type="evidence" value="ECO:0007669"/>
    <property type="project" value="InterPro"/>
</dbReference>
<organism evidence="3 4">
    <name type="scientific">Streblomastix strix</name>
    <dbReference type="NCBI Taxonomy" id="222440"/>
    <lineage>
        <taxon>Eukaryota</taxon>
        <taxon>Metamonada</taxon>
        <taxon>Preaxostyla</taxon>
        <taxon>Oxymonadida</taxon>
        <taxon>Streblomastigidae</taxon>
        <taxon>Streblomastix</taxon>
    </lineage>
</organism>
<dbReference type="Proteomes" id="UP000324800">
    <property type="component" value="Unassembled WGS sequence"/>
</dbReference>
<dbReference type="Pfam" id="PF03184">
    <property type="entry name" value="DDE_1"/>
    <property type="match status" value="1"/>
</dbReference>
<feature type="domain" description="DDE-1" evidence="2">
    <location>
        <begin position="1"/>
        <end position="125"/>
    </location>
</feature>
<evidence type="ECO:0000256" key="1">
    <source>
        <dbReference type="SAM" id="MobiDB-lite"/>
    </source>
</evidence>
<feature type="compositionally biased region" description="Polar residues" evidence="1">
    <location>
        <begin position="359"/>
        <end position="368"/>
    </location>
</feature>
<protein>
    <recommendedName>
        <fullName evidence="2">DDE-1 domain-containing protein</fullName>
    </recommendedName>
</protein>
<dbReference type="OrthoDB" id="5425161at2759"/>